<dbReference type="Proteomes" id="UP000070620">
    <property type="component" value="Unassembled WGS sequence"/>
</dbReference>
<feature type="domain" description="PPM-type phosphatase" evidence="3">
    <location>
        <begin position="265"/>
        <end position="490"/>
    </location>
</feature>
<dbReference type="AlphaFoldDB" id="A0A136PKV5"/>
<accession>A0A136PKV5</accession>
<dbReference type="SUPFAM" id="SSF81606">
    <property type="entry name" value="PP2C-like"/>
    <property type="match status" value="1"/>
</dbReference>
<dbReference type="PANTHER" id="PTHR43156">
    <property type="entry name" value="STAGE II SPORULATION PROTEIN E-RELATED"/>
    <property type="match status" value="1"/>
</dbReference>
<name>A0A136PKV5_9ACTN</name>
<evidence type="ECO:0000259" key="3">
    <source>
        <dbReference type="SMART" id="SM00331"/>
    </source>
</evidence>
<dbReference type="OrthoDB" id="5241041at2"/>
<comment type="caution">
    <text evidence="4">The sequence shown here is derived from an EMBL/GenBank/DDBJ whole genome shotgun (WGS) entry which is preliminary data.</text>
</comment>
<dbReference type="PANTHER" id="PTHR43156:SF2">
    <property type="entry name" value="STAGE II SPORULATION PROTEIN E"/>
    <property type="match status" value="1"/>
</dbReference>
<proteinExistence type="predicted"/>
<evidence type="ECO:0000256" key="1">
    <source>
        <dbReference type="ARBA" id="ARBA00022801"/>
    </source>
</evidence>
<dbReference type="InterPro" id="IPR001932">
    <property type="entry name" value="PPM-type_phosphatase-like_dom"/>
</dbReference>
<keyword evidence="1" id="KW-0378">Hydrolase</keyword>
<organism evidence="4 5">
    <name type="scientific">Micromonospora rosaria</name>
    <dbReference type="NCBI Taxonomy" id="47874"/>
    <lineage>
        <taxon>Bacteria</taxon>
        <taxon>Bacillati</taxon>
        <taxon>Actinomycetota</taxon>
        <taxon>Actinomycetes</taxon>
        <taxon>Micromonosporales</taxon>
        <taxon>Micromonosporaceae</taxon>
        <taxon>Micromonospora</taxon>
    </lineage>
</organism>
<dbReference type="Gene3D" id="3.30.450.40">
    <property type="match status" value="1"/>
</dbReference>
<dbReference type="InterPro" id="IPR003018">
    <property type="entry name" value="GAF"/>
</dbReference>
<dbReference type="GO" id="GO:0016791">
    <property type="term" value="F:phosphatase activity"/>
    <property type="evidence" value="ECO:0007669"/>
    <property type="project" value="TreeGrafter"/>
</dbReference>
<dbReference type="Pfam" id="PF07228">
    <property type="entry name" value="SpoIIE"/>
    <property type="match status" value="1"/>
</dbReference>
<evidence type="ECO:0000313" key="5">
    <source>
        <dbReference type="Proteomes" id="UP000070620"/>
    </source>
</evidence>
<dbReference type="InterPro" id="IPR029016">
    <property type="entry name" value="GAF-like_dom_sf"/>
</dbReference>
<keyword evidence="5" id="KW-1185">Reference proteome</keyword>
<dbReference type="Gene3D" id="3.60.40.10">
    <property type="entry name" value="PPM-type phosphatase domain"/>
    <property type="match status" value="1"/>
</dbReference>
<evidence type="ECO:0000259" key="2">
    <source>
        <dbReference type="SMART" id="SM00065"/>
    </source>
</evidence>
<dbReference type="SMART" id="SM00331">
    <property type="entry name" value="PP2C_SIG"/>
    <property type="match status" value="1"/>
</dbReference>
<dbReference type="SMART" id="SM00065">
    <property type="entry name" value="GAF"/>
    <property type="match status" value="1"/>
</dbReference>
<gene>
    <name evidence="4" type="ORF">AWW66_26495</name>
</gene>
<dbReference type="EMBL" id="LRQV01000137">
    <property type="protein sequence ID" value="KXK59021.1"/>
    <property type="molecule type" value="Genomic_DNA"/>
</dbReference>
<dbReference type="SUPFAM" id="SSF55781">
    <property type="entry name" value="GAF domain-like"/>
    <property type="match status" value="1"/>
</dbReference>
<sequence>MAADLLPEVAAGAELALCPVPALGRAVRAGVDAFDTQHHGRRLRGTRRRLAGGGDAWYVRDVTEEQARTDALLAERSRTAFLAQAGSRLGVSLHREQTLRTAVTLPVPYLADAALVVHLPPSPPDDGPHWIRYADGDPAPASGTGSGQLPGGVPGLAEALDGEVSEPSPWLDAELADLAALLPATFGRPGAVLVSPMTGAGGPAGALVLLRRVDRAGFDAREIELAREFAARAGAALATADLYGEQTHLARVLQHSLLPPELPTVPGLALAGGYRAAGDSLRIGGDFYDVFRTEGGAMIALGDVCGKGVGAAVLTGRVRQSLQTLRLVEQRPLALMELLNRALFDTPDAARRSQFTTLLLGTVTRGPGEDTRVRIAGGGHPDPLVLRPDGTVTAVRVGGMPIGALTTARFAEAEFVLAPGELLVAYTDGVTEARGGPRDGEMFGEARLRQALASSAGLPPAAVVDRLLQLVDEWLDGQSHDDIAMLALRAAPR</sequence>
<reference evidence="4 5" key="1">
    <citation type="submission" date="2016-01" db="EMBL/GenBank/DDBJ databases">
        <title>Whole genome sequence and analysis of Micromonospora rosaria DSM 803, which can produce antibacterial substance rosamicin.</title>
        <authorList>
            <person name="Yang H."/>
            <person name="He X."/>
            <person name="Zhu D."/>
        </authorList>
    </citation>
    <scope>NUCLEOTIDE SEQUENCE [LARGE SCALE GENOMIC DNA]</scope>
    <source>
        <strain evidence="4 5">DSM 803</strain>
    </source>
</reference>
<dbReference type="InterPro" id="IPR052016">
    <property type="entry name" value="Bact_Sigma-Reg"/>
</dbReference>
<protein>
    <submittedName>
        <fullName evidence="4">Stage II sporulation protein E</fullName>
    </submittedName>
</protein>
<evidence type="ECO:0000313" key="4">
    <source>
        <dbReference type="EMBL" id="KXK59021.1"/>
    </source>
</evidence>
<feature type="domain" description="GAF" evidence="2">
    <location>
        <begin position="94"/>
        <end position="247"/>
    </location>
</feature>
<dbReference type="InterPro" id="IPR036457">
    <property type="entry name" value="PPM-type-like_dom_sf"/>
</dbReference>